<keyword evidence="2" id="KW-1185">Reference proteome</keyword>
<accession>A0A914HTJ3</accession>
<name>A0A914HTJ3_GLORO</name>
<feature type="compositionally biased region" description="Pro residues" evidence="1">
    <location>
        <begin position="175"/>
        <end position="185"/>
    </location>
</feature>
<sequence>MPEGLSSISLSVVVHPSSVIQSHSSAIVLRLATLTLFDGAISLTYNIFENRCLFVRPYIMGTEARKGQRMAFRRHFLLPVLSLLLRPLFAELVVPPPLQGLVPIPAIFCTFTPCRTLLPSPPPLPTTPALPPPVAEVEGFPLELFFPQAVIAADRTQPIAQQQIAPLQPQAVAPTPVPSPLPSRVPPDAAAQPPAVIQSALPPPNLPPARPIVFDFVPAPETLVPPAPPALSMPYYQPVISPLPPPAALPAPIPVTAPVPMPPPSSATEVPLLAPSPQLRQLLQDFFFGSPQAETLPTELVSPPAAPTPPLLPAPPHLLPSPALFPTTIDMVNAIAAAPPAIGPIPAPLPLRYLSPSIPPPPTPLAPIYGPYKKFSSERGKRNGTKKHDE</sequence>
<dbReference type="AlphaFoldDB" id="A0A914HTJ3"/>
<dbReference type="Proteomes" id="UP000887572">
    <property type="component" value="Unplaced"/>
</dbReference>
<organism evidence="2 3">
    <name type="scientific">Globodera rostochiensis</name>
    <name type="common">Golden nematode worm</name>
    <name type="synonym">Heterodera rostochiensis</name>
    <dbReference type="NCBI Taxonomy" id="31243"/>
    <lineage>
        <taxon>Eukaryota</taxon>
        <taxon>Metazoa</taxon>
        <taxon>Ecdysozoa</taxon>
        <taxon>Nematoda</taxon>
        <taxon>Chromadorea</taxon>
        <taxon>Rhabditida</taxon>
        <taxon>Tylenchina</taxon>
        <taxon>Tylenchomorpha</taxon>
        <taxon>Tylenchoidea</taxon>
        <taxon>Heteroderidae</taxon>
        <taxon>Heteroderinae</taxon>
        <taxon>Globodera</taxon>
    </lineage>
</organism>
<evidence type="ECO:0000313" key="3">
    <source>
        <dbReference type="WBParaSite" id="Gr19_v10_g4084.t1"/>
    </source>
</evidence>
<protein>
    <submittedName>
        <fullName evidence="3">Uncharacterized protein</fullName>
    </submittedName>
</protein>
<feature type="region of interest" description="Disordered" evidence="1">
    <location>
        <begin position="369"/>
        <end position="390"/>
    </location>
</feature>
<feature type="region of interest" description="Disordered" evidence="1">
    <location>
        <begin position="170"/>
        <end position="190"/>
    </location>
</feature>
<dbReference type="WBParaSite" id="Gr19_v10_g4084.t1">
    <property type="protein sequence ID" value="Gr19_v10_g4084.t1"/>
    <property type="gene ID" value="Gr19_v10_g4084"/>
</dbReference>
<proteinExistence type="predicted"/>
<feature type="compositionally biased region" description="Basic and acidic residues" evidence="1">
    <location>
        <begin position="375"/>
        <end position="390"/>
    </location>
</feature>
<evidence type="ECO:0000313" key="2">
    <source>
        <dbReference type="Proteomes" id="UP000887572"/>
    </source>
</evidence>
<evidence type="ECO:0000256" key="1">
    <source>
        <dbReference type="SAM" id="MobiDB-lite"/>
    </source>
</evidence>
<reference evidence="3" key="1">
    <citation type="submission" date="2022-11" db="UniProtKB">
        <authorList>
            <consortium name="WormBaseParasite"/>
        </authorList>
    </citation>
    <scope>IDENTIFICATION</scope>
</reference>